<feature type="region of interest" description="Disordered" evidence="6">
    <location>
        <begin position="129"/>
        <end position="154"/>
    </location>
</feature>
<keyword evidence="10" id="KW-1185">Reference proteome</keyword>
<evidence type="ECO:0000256" key="5">
    <source>
        <dbReference type="ARBA" id="ARBA00023002"/>
    </source>
</evidence>
<dbReference type="Pfam" id="PF01756">
    <property type="entry name" value="ACOX"/>
    <property type="match status" value="1"/>
</dbReference>
<dbReference type="InterPro" id="IPR036250">
    <property type="entry name" value="AcylCo_DH-like_C"/>
</dbReference>
<comment type="cofactor">
    <cofactor evidence="1">
        <name>FAD</name>
        <dbReference type="ChEBI" id="CHEBI:57692"/>
    </cofactor>
</comment>
<evidence type="ECO:0000256" key="2">
    <source>
        <dbReference type="ARBA" id="ARBA00006288"/>
    </source>
</evidence>
<dbReference type="SUPFAM" id="SSF47203">
    <property type="entry name" value="Acyl-CoA dehydrogenase C-terminal domain-like"/>
    <property type="match status" value="2"/>
</dbReference>
<dbReference type="GO" id="GO:0055088">
    <property type="term" value="P:lipid homeostasis"/>
    <property type="evidence" value="ECO:0007669"/>
    <property type="project" value="TreeGrafter"/>
</dbReference>
<keyword evidence="4" id="KW-0274">FAD</keyword>
<keyword evidence="3" id="KW-0285">Flavoprotein</keyword>
<dbReference type="InterPro" id="IPR002655">
    <property type="entry name" value="Acyl-CoA_oxidase_C"/>
</dbReference>
<comment type="similarity">
    <text evidence="2">Belongs to the acyl-CoA oxidase family.</text>
</comment>
<dbReference type="InterPro" id="IPR009100">
    <property type="entry name" value="AcylCoA_DH/oxidase_NM_dom_sf"/>
</dbReference>
<evidence type="ECO:0008006" key="11">
    <source>
        <dbReference type="Google" id="ProtNLM"/>
    </source>
</evidence>
<gene>
    <name evidence="9" type="ORF">KDA82_04160</name>
</gene>
<evidence type="ECO:0000259" key="7">
    <source>
        <dbReference type="Pfam" id="PF01756"/>
    </source>
</evidence>
<evidence type="ECO:0000256" key="3">
    <source>
        <dbReference type="ARBA" id="ARBA00022630"/>
    </source>
</evidence>
<proteinExistence type="inferred from homology"/>
<dbReference type="Gene3D" id="2.40.110.10">
    <property type="entry name" value="Butyryl-CoA Dehydrogenase, subunit A, domain 2"/>
    <property type="match status" value="1"/>
</dbReference>
<evidence type="ECO:0000256" key="4">
    <source>
        <dbReference type="ARBA" id="ARBA00022827"/>
    </source>
</evidence>
<feature type="domain" description="Acyl-CoA oxidase C-alpha1" evidence="8">
    <location>
        <begin position="282"/>
        <end position="428"/>
    </location>
</feature>
<dbReference type="Gene3D" id="1.20.140.10">
    <property type="entry name" value="Butyryl-CoA Dehydrogenase, subunit A, domain 3"/>
    <property type="match status" value="2"/>
</dbReference>
<accession>A0A8T4IK56</accession>
<sequence>MDDATDQQLRAFLTGNDPASRDPELHRAVASVLLPRPRAAGGPGRHRELYRRMRGLNAALGTGSALMRNPRRFFALEEWVAVADPALVGPLLIHHCFALGSVMRYGGPETRAELARLDTMRAIGLVLGTEAGHGSSNSPGAPRTEARHDPGTGRFTLHTPDASARKIMPGAALDGVDKTAVVLARVRSEGTDHGVHAFLLPLRDADGLRAGVHVTALPDVAGIPLDYSLITFDGAELPVGALLSEDLAARDDGVLVRSSTRPDSGLGPPNSISPSTWTAAASAAASVARAAVDIALAFARQRRTSGCPAPGKPALAHRNQQRALLDSLATAYLISALAHHAQETCTAELTGTPPAPGPEDPQGPHLLAVAKVAVCAEAEHIVASCRRSCGLFALFPANRLTEYADLLHVLHPGTGDSGLLRLDIGRVLSRRSPTPPGPGTMPRPPANPIDISGWLALAHAREERLRSALAPRSGPPGGRPTDEERFAHENNLILDGEQLVDAHVHRVLLEVFHHRLRGIDDPSARRLLRQLGALHCLNDLEDHAASYTAHGLIGAADLRDLSSVRRSLYDAVLPHVERLVRAFRIPRDLLAAPMTEPDYVDALTRSSG</sequence>
<dbReference type="GO" id="GO:0005504">
    <property type="term" value="F:fatty acid binding"/>
    <property type="evidence" value="ECO:0007669"/>
    <property type="project" value="TreeGrafter"/>
</dbReference>
<evidence type="ECO:0000313" key="10">
    <source>
        <dbReference type="Proteomes" id="UP000675554"/>
    </source>
</evidence>
<evidence type="ECO:0000313" key="9">
    <source>
        <dbReference type="EMBL" id="MBR7672235.1"/>
    </source>
</evidence>
<protein>
    <recommendedName>
        <fullName evidence="11">Acyl-CoA oxidase</fullName>
    </recommendedName>
</protein>
<dbReference type="EMBL" id="JAGSMN010000079">
    <property type="protein sequence ID" value="MBR7672235.1"/>
    <property type="molecule type" value="Genomic_DNA"/>
</dbReference>
<dbReference type="GO" id="GO:0033540">
    <property type="term" value="P:fatty acid beta-oxidation using acyl-CoA oxidase"/>
    <property type="evidence" value="ECO:0007669"/>
    <property type="project" value="TreeGrafter"/>
</dbReference>
<evidence type="ECO:0000259" key="8">
    <source>
        <dbReference type="Pfam" id="PF22924"/>
    </source>
</evidence>
<reference evidence="9" key="1">
    <citation type="submission" date="2021-04" db="EMBL/GenBank/DDBJ databases">
        <title>Sequencing of actinobacteria type strains.</title>
        <authorList>
            <person name="Nguyen G.-S."/>
            <person name="Wentzel A."/>
        </authorList>
    </citation>
    <scope>NUCLEOTIDE SEQUENCE</scope>
    <source>
        <strain evidence="9">DSM 42095</strain>
    </source>
</reference>
<keyword evidence="5" id="KW-0560">Oxidoreductase</keyword>
<dbReference type="PANTHER" id="PTHR10909">
    <property type="entry name" value="ELECTRON TRANSPORT OXIDOREDUCTASE"/>
    <property type="match status" value="1"/>
</dbReference>
<dbReference type="GO" id="GO:0003997">
    <property type="term" value="F:acyl-CoA oxidase activity"/>
    <property type="evidence" value="ECO:0007669"/>
    <property type="project" value="InterPro"/>
</dbReference>
<dbReference type="SUPFAM" id="SSF56645">
    <property type="entry name" value="Acyl-CoA dehydrogenase NM domain-like"/>
    <property type="match status" value="1"/>
</dbReference>
<dbReference type="AlphaFoldDB" id="A0A8T4IK56"/>
<dbReference type="GO" id="GO:0071949">
    <property type="term" value="F:FAD binding"/>
    <property type="evidence" value="ECO:0007669"/>
    <property type="project" value="InterPro"/>
</dbReference>
<dbReference type="Pfam" id="PF22924">
    <property type="entry name" value="ACOX_C_alpha1"/>
    <property type="match status" value="1"/>
</dbReference>
<organism evidence="9 10">
    <name type="scientific">Streptomyces daliensis</name>
    <dbReference type="NCBI Taxonomy" id="299421"/>
    <lineage>
        <taxon>Bacteria</taxon>
        <taxon>Bacillati</taxon>
        <taxon>Actinomycetota</taxon>
        <taxon>Actinomycetes</taxon>
        <taxon>Kitasatosporales</taxon>
        <taxon>Streptomycetaceae</taxon>
        <taxon>Streptomyces</taxon>
    </lineage>
</organism>
<dbReference type="PANTHER" id="PTHR10909:SF382">
    <property type="entry name" value="ACYL-COENZYME A OXIDASE"/>
    <property type="match status" value="1"/>
</dbReference>
<feature type="domain" description="Acyl-CoA oxidase C-terminal" evidence="7">
    <location>
        <begin position="488"/>
        <end position="594"/>
    </location>
</feature>
<dbReference type="InterPro" id="IPR055060">
    <property type="entry name" value="ACOX_C_alpha1"/>
</dbReference>
<evidence type="ECO:0000256" key="6">
    <source>
        <dbReference type="SAM" id="MobiDB-lite"/>
    </source>
</evidence>
<dbReference type="InterPro" id="IPR046373">
    <property type="entry name" value="Acyl-CoA_Oxase/DH_mid-dom_sf"/>
</dbReference>
<comment type="caution">
    <text evidence="9">The sequence shown here is derived from an EMBL/GenBank/DDBJ whole genome shotgun (WGS) entry which is preliminary data.</text>
</comment>
<dbReference type="InterPro" id="IPR012258">
    <property type="entry name" value="Acyl-CoA_oxidase"/>
</dbReference>
<dbReference type="Proteomes" id="UP000675554">
    <property type="component" value="Unassembled WGS sequence"/>
</dbReference>
<evidence type="ECO:0000256" key="1">
    <source>
        <dbReference type="ARBA" id="ARBA00001974"/>
    </source>
</evidence>
<name>A0A8T4IK56_9ACTN</name>